<dbReference type="EMBL" id="CACVKT020010427">
    <property type="protein sequence ID" value="CAC5426338.1"/>
    <property type="molecule type" value="Genomic_DNA"/>
</dbReference>
<dbReference type="OrthoDB" id="6057449at2759"/>
<dbReference type="AlphaFoldDB" id="A0A6J8F0B6"/>
<keyword evidence="2" id="KW-1185">Reference proteome</keyword>
<organism evidence="1 2">
    <name type="scientific">Mytilus coruscus</name>
    <name type="common">Sea mussel</name>
    <dbReference type="NCBI Taxonomy" id="42192"/>
    <lineage>
        <taxon>Eukaryota</taxon>
        <taxon>Metazoa</taxon>
        <taxon>Spiralia</taxon>
        <taxon>Lophotrochozoa</taxon>
        <taxon>Mollusca</taxon>
        <taxon>Bivalvia</taxon>
        <taxon>Autobranchia</taxon>
        <taxon>Pteriomorphia</taxon>
        <taxon>Mytilida</taxon>
        <taxon>Mytiloidea</taxon>
        <taxon>Mytilidae</taxon>
        <taxon>Mytilinae</taxon>
        <taxon>Mytilus</taxon>
    </lineage>
</organism>
<reference evidence="1 2" key="1">
    <citation type="submission" date="2020-06" db="EMBL/GenBank/DDBJ databases">
        <authorList>
            <person name="Li R."/>
            <person name="Bekaert M."/>
        </authorList>
    </citation>
    <scope>NUCLEOTIDE SEQUENCE [LARGE SCALE GENOMIC DNA]</scope>
    <source>
        <strain evidence="2">wild</strain>
    </source>
</reference>
<gene>
    <name evidence="1" type="ORF">MCOR_58057</name>
</gene>
<accession>A0A6J8F0B6</accession>
<proteinExistence type="predicted"/>
<name>A0A6J8F0B6_MYTCO</name>
<evidence type="ECO:0000313" key="1">
    <source>
        <dbReference type="EMBL" id="CAC5426338.1"/>
    </source>
</evidence>
<protein>
    <submittedName>
        <fullName evidence="1">Uncharacterized protein</fullName>
    </submittedName>
</protein>
<dbReference type="Proteomes" id="UP000507470">
    <property type="component" value="Unassembled WGS sequence"/>
</dbReference>
<sequence>MEARMDKIRHMKTVQGFKYEQVRQDIQLQEKSLKQAVEKYAKKLQKELEHNHKSTFQFIQGDINDISRSIKQADVWYNEVEDLMNTTDVAEFFQEVSGMKKYSDISIQKTMSPYCSIPKFIPGEITQSTLGIFQDDDSPSGELTVDMNINREFQTNLSLVTHLSPCHDDSLWINSSKDEVLQKIKPERSSLKTILMSMVWQ</sequence>
<evidence type="ECO:0000313" key="2">
    <source>
        <dbReference type="Proteomes" id="UP000507470"/>
    </source>
</evidence>